<proteinExistence type="predicted"/>
<dbReference type="InterPro" id="IPR036452">
    <property type="entry name" value="Ribo_hydro-like"/>
</dbReference>
<dbReference type="SUPFAM" id="SSF53590">
    <property type="entry name" value="Nucleoside hydrolase"/>
    <property type="match status" value="1"/>
</dbReference>
<organism evidence="2 3">
    <name type="scientific">Alienimonas chondri</name>
    <dbReference type="NCBI Taxonomy" id="2681879"/>
    <lineage>
        <taxon>Bacteria</taxon>
        <taxon>Pseudomonadati</taxon>
        <taxon>Planctomycetota</taxon>
        <taxon>Planctomycetia</taxon>
        <taxon>Planctomycetales</taxon>
        <taxon>Planctomycetaceae</taxon>
        <taxon>Alienimonas</taxon>
    </lineage>
</organism>
<accession>A0ABX1VBE7</accession>
<reference evidence="2 3" key="1">
    <citation type="journal article" date="2020" name="Syst. Appl. Microbiol.">
        <title>Alienimonas chondri sp. nov., a novel planctomycete isolated from the biofilm of the red alga Chondrus crispus.</title>
        <authorList>
            <person name="Vitorino I."/>
            <person name="Albuquerque L."/>
            <person name="Wiegand S."/>
            <person name="Kallscheuer N."/>
            <person name="da Costa M.S."/>
            <person name="Lobo-da-Cunha A."/>
            <person name="Jogler C."/>
            <person name="Lage O.M."/>
        </authorList>
    </citation>
    <scope>NUCLEOTIDE SEQUENCE [LARGE SCALE GENOMIC DNA]</scope>
    <source>
        <strain evidence="2 3">LzC2</strain>
    </source>
</reference>
<gene>
    <name evidence="2" type="ORF">LzC2_15070</name>
</gene>
<evidence type="ECO:0000313" key="3">
    <source>
        <dbReference type="Proteomes" id="UP000609651"/>
    </source>
</evidence>
<dbReference type="Gene3D" id="3.90.245.10">
    <property type="entry name" value="Ribonucleoside hydrolase-like"/>
    <property type="match status" value="1"/>
</dbReference>
<sequence length="350" mass="37567">MAASFALAFALLPAAISAAPTDSASSPPVPMIFDTDMDTDCDDVGALAMLHALADAGEATILATPVSSKFPYSGPCTAALNGWYGRPDLPVGVPKGEGAAIDRGSRYAKQIAETYPSVSRGTRFQTNADAPDAVRVYREVLAARPDVADDPAGGVVVASVGYLTNLRDLLASEPDDLSPLSGPELVKAKVRLWVCMGGRYPEHRDPGVYGNFKPDPSSAVAAARDWPTPILFSGLGEDVLTGGTLSSTPAENPVRRAYKLYLGDKPARPSWDPIVVLYAVRPDAPFWTVREEGFNEIFPNGTNAWRSEPNDPRHRLLEFTDGVEKKDVRDAMNELMTREPAVQSQSPKPR</sequence>
<evidence type="ECO:0000256" key="1">
    <source>
        <dbReference type="SAM" id="SignalP"/>
    </source>
</evidence>
<dbReference type="EMBL" id="WTPX01000036">
    <property type="protein sequence ID" value="NNJ25437.1"/>
    <property type="molecule type" value="Genomic_DNA"/>
</dbReference>
<evidence type="ECO:0000313" key="2">
    <source>
        <dbReference type="EMBL" id="NNJ25437.1"/>
    </source>
</evidence>
<evidence type="ECO:0008006" key="4">
    <source>
        <dbReference type="Google" id="ProtNLM"/>
    </source>
</evidence>
<dbReference type="PANTHER" id="PTHR43264">
    <property type="match status" value="1"/>
</dbReference>
<keyword evidence="1" id="KW-0732">Signal</keyword>
<feature type="signal peptide" evidence="1">
    <location>
        <begin position="1"/>
        <end position="18"/>
    </location>
</feature>
<feature type="chain" id="PRO_5046639611" description="Nucleoside hydrolase" evidence="1">
    <location>
        <begin position="19"/>
        <end position="350"/>
    </location>
</feature>
<protein>
    <recommendedName>
        <fullName evidence="4">Nucleoside hydrolase</fullName>
    </recommendedName>
</protein>
<dbReference type="Proteomes" id="UP000609651">
    <property type="component" value="Unassembled WGS sequence"/>
</dbReference>
<keyword evidence="3" id="KW-1185">Reference proteome</keyword>
<comment type="caution">
    <text evidence="2">The sequence shown here is derived from an EMBL/GenBank/DDBJ whole genome shotgun (WGS) entry which is preliminary data.</text>
</comment>
<name>A0ABX1VBE7_9PLAN</name>
<dbReference type="PANTHER" id="PTHR43264:SF1">
    <property type="entry name" value="INOSINE_URIDINE-PREFERRING NUCLEOSIDE HYDROLASE DOMAIN-CONTAINING PROTEIN"/>
    <property type="match status" value="1"/>
</dbReference>
<dbReference type="RefSeq" id="WP_171185440.1">
    <property type="nucleotide sequence ID" value="NZ_WTPX01000036.1"/>
</dbReference>